<organism evidence="1 2">
    <name type="scientific">Racocetra fulgida</name>
    <dbReference type="NCBI Taxonomy" id="60492"/>
    <lineage>
        <taxon>Eukaryota</taxon>
        <taxon>Fungi</taxon>
        <taxon>Fungi incertae sedis</taxon>
        <taxon>Mucoromycota</taxon>
        <taxon>Glomeromycotina</taxon>
        <taxon>Glomeromycetes</taxon>
        <taxon>Diversisporales</taxon>
        <taxon>Gigasporaceae</taxon>
        <taxon>Racocetra</taxon>
    </lineage>
</organism>
<keyword evidence="2" id="KW-1185">Reference proteome</keyword>
<dbReference type="EMBL" id="CAJVPZ010081041">
    <property type="protein sequence ID" value="CAG8808202.1"/>
    <property type="molecule type" value="Genomic_DNA"/>
</dbReference>
<feature type="non-terminal residue" evidence="1">
    <location>
        <position position="51"/>
    </location>
</feature>
<protein>
    <submittedName>
        <fullName evidence="1">5585_t:CDS:1</fullName>
    </submittedName>
</protein>
<gene>
    <name evidence="1" type="ORF">RFULGI_LOCUS18460</name>
</gene>
<sequence>SLAPWLECEHDIDVYAIGAEAFLLNDSIKEEEWNDAILKALGDKAENYWKA</sequence>
<accession>A0A9N9K213</accession>
<dbReference type="OrthoDB" id="7862313at2759"/>
<comment type="caution">
    <text evidence="1">The sequence shown here is derived from an EMBL/GenBank/DDBJ whole genome shotgun (WGS) entry which is preliminary data.</text>
</comment>
<dbReference type="Proteomes" id="UP000789396">
    <property type="component" value="Unassembled WGS sequence"/>
</dbReference>
<feature type="non-terminal residue" evidence="1">
    <location>
        <position position="1"/>
    </location>
</feature>
<reference evidence="1" key="1">
    <citation type="submission" date="2021-06" db="EMBL/GenBank/DDBJ databases">
        <authorList>
            <person name="Kallberg Y."/>
            <person name="Tangrot J."/>
            <person name="Rosling A."/>
        </authorList>
    </citation>
    <scope>NUCLEOTIDE SEQUENCE</scope>
    <source>
        <strain evidence="1">IN212</strain>
    </source>
</reference>
<evidence type="ECO:0000313" key="1">
    <source>
        <dbReference type="EMBL" id="CAG8808202.1"/>
    </source>
</evidence>
<dbReference type="AlphaFoldDB" id="A0A9N9K213"/>
<proteinExistence type="predicted"/>
<name>A0A9N9K213_9GLOM</name>
<evidence type="ECO:0000313" key="2">
    <source>
        <dbReference type="Proteomes" id="UP000789396"/>
    </source>
</evidence>